<evidence type="ECO:0000256" key="5">
    <source>
        <dbReference type="ARBA" id="ARBA00022989"/>
    </source>
</evidence>
<keyword evidence="4 7" id="KW-0812">Transmembrane</keyword>
<feature type="transmembrane region" description="Helical" evidence="7">
    <location>
        <begin position="86"/>
        <end position="106"/>
    </location>
</feature>
<evidence type="ECO:0000256" key="4">
    <source>
        <dbReference type="ARBA" id="ARBA00022692"/>
    </source>
</evidence>
<dbReference type="PANTHER" id="PTHR30576:SF10">
    <property type="entry name" value="SLL5057 PROTEIN"/>
    <property type="match status" value="1"/>
</dbReference>
<feature type="transmembrane region" description="Helical" evidence="7">
    <location>
        <begin position="12"/>
        <end position="35"/>
    </location>
</feature>
<dbReference type="PANTHER" id="PTHR30576">
    <property type="entry name" value="COLANIC BIOSYNTHESIS UDP-GLUCOSE LIPID CARRIER TRANSFERASE"/>
    <property type="match status" value="1"/>
</dbReference>
<comment type="subcellular location">
    <subcellularLocation>
        <location evidence="1">Membrane</location>
        <topology evidence="1">Multi-pass membrane protein</topology>
    </subcellularLocation>
</comment>
<dbReference type="AlphaFoldDB" id="A0A6S6I123"/>
<dbReference type="Pfam" id="PF13727">
    <property type="entry name" value="CoA_binding_3"/>
    <property type="match status" value="1"/>
</dbReference>
<comment type="similarity">
    <text evidence="2">Belongs to the bacterial sugar transferase family.</text>
</comment>
<dbReference type="Pfam" id="PF02397">
    <property type="entry name" value="Bac_transf"/>
    <property type="match status" value="1"/>
</dbReference>
<dbReference type="InterPro" id="IPR003362">
    <property type="entry name" value="Bact_transf"/>
</dbReference>
<feature type="transmembrane region" description="Helical" evidence="7">
    <location>
        <begin position="284"/>
        <end position="305"/>
    </location>
</feature>
<dbReference type="GO" id="GO:0016020">
    <property type="term" value="C:membrane"/>
    <property type="evidence" value="ECO:0007669"/>
    <property type="project" value="UniProtKB-SubCell"/>
</dbReference>
<keyword evidence="5 7" id="KW-1133">Transmembrane helix</keyword>
<proteinExistence type="inferred from homology"/>
<organism evidence="9">
    <name type="scientific">Erysipelothrix rhusiopathiae</name>
    <dbReference type="NCBI Taxonomy" id="1648"/>
    <lineage>
        <taxon>Bacteria</taxon>
        <taxon>Bacillati</taxon>
        <taxon>Bacillota</taxon>
        <taxon>Erysipelotrichia</taxon>
        <taxon>Erysipelotrichales</taxon>
        <taxon>Erysipelotrichaceae</taxon>
        <taxon>Erysipelothrix</taxon>
    </lineage>
</organism>
<keyword evidence="6 7" id="KW-0472">Membrane</keyword>
<evidence type="ECO:0000256" key="2">
    <source>
        <dbReference type="ARBA" id="ARBA00006464"/>
    </source>
</evidence>
<feature type="transmembrane region" description="Helical" evidence="7">
    <location>
        <begin position="112"/>
        <end position="132"/>
    </location>
</feature>
<feature type="transmembrane region" description="Helical" evidence="7">
    <location>
        <begin position="47"/>
        <end position="66"/>
    </location>
</feature>
<dbReference type="GO" id="GO:0016780">
    <property type="term" value="F:phosphotransferase activity, for other substituted phosphate groups"/>
    <property type="evidence" value="ECO:0007669"/>
    <property type="project" value="TreeGrafter"/>
</dbReference>
<reference evidence="9" key="1">
    <citation type="submission" date="2020-02" db="EMBL/GenBank/DDBJ databases">
        <title>Development of a multiplex PCR-based assay for rapid serotyping of Erysipelothrix species.</title>
        <authorList>
            <person name="Shimoji Y."/>
            <person name="Shiraiwa K."/>
            <person name="Tominaga H."/>
            <person name="Nishikawa S."/>
            <person name="Eguchi M."/>
            <person name="Hikono H."/>
            <person name="Ogawa Y."/>
        </authorList>
    </citation>
    <scope>NUCLEOTIDE SEQUENCE</scope>
    <source>
        <strain evidence="9">545</strain>
    </source>
</reference>
<dbReference type="EMBL" id="LC528606">
    <property type="protein sequence ID" value="BCB22708.1"/>
    <property type="molecule type" value="Genomic_DNA"/>
</dbReference>
<keyword evidence="3 9" id="KW-0808">Transferase</keyword>
<evidence type="ECO:0000256" key="1">
    <source>
        <dbReference type="ARBA" id="ARBA00004141"/>
    </source>
</evidence>
<dbReference type="InterPro" id="IPR017475">
    <property type="entry name" value="EPS_sugar_tfrase"/>
</dbReference>
<evidence type="ECO:0000256" key="7">
    <source>
        <dbReference type="SAM" id="Phobius"/>
    </source>
</evidence>
<protein>
    <submittedName>
        <fullName evidence="9">Sugar transferase</fullName>
    </submittedName>
</protein>
<evidence type="ECO:0000256" key="3">
    <source>
        <dbReference type="ARBA" id="ARBA00022679"/>
    </source>
</evidence>
<evidence type="ECO:0000259" key="8">
    <source>
        <dbReference type="Pfam" id="PF02397"/>
    </source>
</evidence>
<evidence type="ECO:0000256" key="6">
    <source>
        <dbReference type="ARBA" id="ARBA00023136"/>
    </source>
</evidence>
<dbReference type="NCBIfam" id="TIGR03025">
    <property type="entry name" value="EPS_sugtrans"/>
    <property type="match status" value="1"/>
</dbReference>
<accession>A0A6S6I123</accession>
<name>A0A6S6I123_ERYRH</name>
<sequence>MGEVMLRKNTENLVMFFDFVSLIISYVICSYLYLVIYVGNLSFYNEFNKQTCLLFILGFLFSNLIWYKKNRRISERTILEEINNVLINTLVIGIFVIVVVFVSKISDEVSRVSFALTLGLFIFIAYLNRLILRQIVYYSPDRDKKHILIVSNLEDAKSFNSQKFFQNQIKSTVLMFSLNDANLVGEKINGVEIVCCKDTLIDFACKEVVDDVLFHLPYSQIMDEKNTVKKLQDMGIIVNINLDVFTDFSSYKKNIEYIGDYPVISFYETSQSDGQIIIKRIVDVFGSLIGSVFTLVIAIFLGPIIKLESPGPIFFKQKRVGKNGRLFYIYKFRSMGVNAEQQKVDLLSENEVDGLMFKMSNDPRVTKVGAFIRATSIDELPQFFNVLKGDMSLVGTRPPTVDEFVQYSPHHKKRLSMKPGITGLWQVSGRSDIKDFEEVVRLDVRYINECSIRTDFKIMLKTVYVVFAKVGSK</sequence>
<evidence type="ECO:0000313" key="9">
    <source>
        <dbReference type="EMBL" id="BCB22708.1"/>
    </source>
</evidence>
<feature type="domain" description="Bacterial sugar transferase" evidence="8">
    <location>
        <begin position="279"/>
        <end position="467"/>
    </location>
</feature>